<feature type="transmembrane region" description="Helical" evidence="1">
    <location>
        <begin position="56"/>
        <end position="79"/>
    </location>
</feature>
<keyword evidence="1" id="KW-0472">Membrane</keyword>
<keyword evidence="1" id="KW-1133">Transmembrane helix</keyword>
<dbReference type="RefSeq" id="WP_137392608.1">
    <property type="nucleotide sequence ID" value="NZ_CP124733.1"/>
</dbReference>
<evidence type="ECO:0000313" key="2">
    <source>
        <dbReference type="EMBL" id="WHA40452.1"/>
    </source>
</evidence>
<reference evidence="2" key="1">
    <citation type="submission" date="2023-05" db="EMBL/GenBank/DDBJ databases">
        <title>Complete genome sequence of Agrobacterium larrymoorei CFBP5477.</title>
        <authorList>
            <person name="Yen H.-C."/>
            <person name="Chou L."/>
            <person name="Lin Y.-C."/>
            <person name="Lai E.-M."/>
            <person name="Kuo C.-H."/>
        </authorList>
    </citation>
    <scope>NUCLEOTIDE SEQUENCE</scope>
    <source>
        <strain evidence="2">CFBP5477</strain>
    </source>
</reference>
<evidence type="ECO:0000256" key="1">
    <source>
        <dbReference type="SAM" id="Phobius"/>
    </source>
</evidence>
<keyword evidence="1" id="KW-0812">Transmembrane</keyword>
<feature type="transmembrane region" description="Helical" evidence="1">
    <location>
        <begin position="17"/>
        <end position="41"/>
    </location>
</feature>
<feature type="transmembrane region" description="Helical" evidence="1">
    <location>
        <begin position="107"/>
        <end position="126"/>
    </location>
</feature>
<sequence>MNEAQGLLKFLKVSISLIAYLAILAAFMLTTMLGAQLAFLIKLPKLSQLIQDGHSMWLVFSTLPDVGFGLFCWSAYFIYRWVENPSRKPVTIAALHARIQNLDRRHVVAVIGIVIFFFPLALAGGIEALLGVSLTLLCAAIGVFIFRWLNSIGAPLIVTGALAALYLGFFGTLLMPNIRDQKFSCTRGFVELRSGEHTPCETITEFSDKPIWLIESGGNARLMPDLDLQFEKVQEAKRALPATGDSNTQ</sequence>
<organism evidence="2 3">
    <name type="scientific">Agrobacterium larrymoorei</name>
    <dbReference type="NCBI Taxonomy" id="160699"/>
    <lineage>
        <taxon>Bacteria</taxon>
        <taxon>Pseudomonadati</taxon>
        <taxon>Pseudomonadota</taxon>
        <taxon>Alphaproteobacteria</taxon>
        <taxon>Hyphomicrobiales</taxon>
        <taxon>Rhizobiaceae</taxon>
        <taxon>Rhizobium/Agrobacterium group</taxon>
        <taxon>Agrobacterium</taxon>
    </lineage>
</organism>
<feature type="transmembrane region" description="Helical" evidence="1">
    <location>
        <begin position="132"/>
        <end position="149"/>
    </location>
</feature>
<proteinExistence type="predicted"/>
<accession>A0AAF0KDZ4</accession>
<gene>
    <name evidence="2" type="ORF">CFBP5477_011505</name>
</gene>
<dbReference type="AlphaFoldDB" id="A0AAF0KDZ4"/>
<protein>
    <submittedName>
        <fullName evidence="2">Uncharacterized protein</fullName>
    </submittedName>
</protein>
<dbReference type="Proteomes" id="UP000298664">
    <property type="component" value="Chromosome Circular"/>
</dbReference>
<evidence type="ECO:0000313" key="3">
    <source>
        <dbReference type="Proteomes" id="UP000298664"/>
    </source>
</evidence>
<name>A0AAF0KDZ4_9HYPH</name>
<feature type="transmembrane region" description="Helical" evidence="1">
    <location>
        <begin position="156"/>
        <end position="175"/>
    </location>
</feature>
<dbReference type="EMBL" id="CP124733">
    <property type="protein sequence ID" value="WHA40452.1"/>
    <property type="molecule type" value="Genomic_DNA"/>
</dbReference>